<evidence type="ECO:0000313" key="2">
    <source>
        <dbReference type="EMBL" id="MBP1906815.1"/>
    </source>
</evidence>
<proteinExistence type="predicted"/>
<dbReference type="RefSeq" id="WP_245251555.1">
    <property type="nucleotide sequence ID" value="NZ_JAGGKG010000018.1"/>
</dbReference>
<protein>
    <submittedName>
        <fullName evidence="2">SPP1 gp7 family putative phage head morphogenesis protein</fullName>
    </submittedName>
</protein>
<sequence length="341" mass="39711">MMKSADYWNKRSEQIANRQFKKADSLNERLEKEYRKAYKSIQKDIDAFYGRFASNNEVTMLEAKKILNKGELKEFKLTVEEFTKLAKGNESGAWTKELNNVYYRTRITRYEALQVQIQQQIEMLKAQEHQELTTLISDTYTDTYYRTLFEIQKGVGFGASFARVDTRAVETVITKKWAGSDYSSRIWDDRTKLLRELETNLTQSFIRGDSLDKVTKTVQDRMNVSKSNAQRLVRTESAHIMGEATYKGYRESGVVKQYQFLATLDSRTSQVCQSMDNRVFNLSDKQIGVNYPPLHANCRSTTVAYFGDEEPSERIARGKDGKTYNVPSDMNYEEWYQKYIA</sequence>
<organism evidence="2 3">
    <name type="scientific">Paenibacillus turicensis</name>
    <dbReference type="NCBI Taxonomy" id="160487"/>
    <lineage>
        <taxon>Bacteria</taxon>
        <taxon>Bacillati</taxon>
        <taxon>Bacillota</taxon>
        <taxon>Bacilli</taxon>
        <taxon>Bacillales</taxon>
        <taxon>Paenibacillaceae</taxon>
        <taxon>Paenibacillus</taxon>
    </lineage>
</organism>
<dbReference type="EMBL" id="JAGGKG010000018">
    <property type="protein sequence ID" value="MBP1906815.1"/>
    <property type="molecule type" value="Genomic_DNA"/>
</dbReference>
<dbReference type="NCBIfam" id="TIGR01641">
    <property type="entry name" value="phageSPP1_gp7"/>
    <property type="match status" value="1"/>
</dbReference>
<accession>A0ABS4FW52</accession>
<dbReference type="Proteomes" id="UP001519272">
    <property type="component" value="Unassembled WGS sequence"/>
</dbReference>
<dbReference type="Pfam" id="PF04233">
    <property type="entry name" value="Phage_Mu_F"/>
    <property type="match status" value="1"/>
</dbReference>
<name>A0ABS4FW52_9BACL</name>
<dbReference type="InterPro" id="IPR006528">
    <property type="entry name" value="Phage_head_morphogenesis_dom"/>
</dbReference>
<reference evidence="2 3" key="1">
    <citation type="submission" date="2021-03" db="EMBL/GenBank/DDBJ databases">
        <title>Genomic Encyclopedia of Type Strains, Phase IV (KMG-IV): sequencing the most valuable type-strain genomes for metagenomic binning, comparative biology and taxonomic classification.</title>
        <authorList>
            <person name="Goeker M."/>
        </authorList>
    </citation>
    <scope>NUCLEOTIDE SEQUENCE [LARGE SCALE GENOMIC DNA]</scope>
    <source>
        <strain evidence="2 3">DSM 14349</strain>
    </source>
</reference>
<feature type="domain" description="Phage head morphogenesis" evidence="1">
    <location>
        <begin position="196"/>
        <end position="302"/>
    </location>
</feature>
<comment type="caution">
    <text evidence="2">The sequence shown here is derived from an EMBL/GenBank/DDBJ whole genome shotgun (WGS) entry which is preliminary data.</text>
</comment>
<evidence type="ECO:0000313" key="3">
    <source>
        <dbReference type="Proteomes" id="UP001519272"/>
    </source>
</evidence>
<gene>
    <name evidence="2" type="ORF">J2Z32_003479</name>
</gene>
<evidence type="ECO:0000259" key="1">
    <source>
        <dbReference type="Pfam" id="PF04233"/>
    </source>
</evidence>
<keyword evidence="3" id="KW-1185">Reference proteome</keyword>